<protein>
    <recommendedName>
        <fullName evidence="3">Spore coat protein</fullName>
    </recommendedName>
</protein>
<accession>A0ABR8PWS8</accession>
<dbReference type="PANTHER" id="PTHR39179:SF1">
    <property type="entry name" value="SPORE COAT PROTEIN I"/>
    <property type="match status" value="1"/>
</dbReference>
<dbReference type="RefSeq" id="WP_191769584.1">
    <property type="nucleotide sequence ID" value="NZ_JACSRA010000026.1"/>
</dbReference>
<organism evidence="1 2">
    <name type="scientific">Clostridium cibarium</name>
    <dbReference type="NCBI Taxonomy" id="2762247"/>
    <lineage>
        <taxon>Bacteria</taxon>
        <taxon>Bacillati</taxon>
        <taxon>Bacillota</taxon>
        <taxon>Clostridia</taxon>
        <taxon>Eubacteriales</taxon>
        <taxon>Clostridiaceae</taxon>
        <taxon>Clostridium</taxon>
    </lineage>
</organism>
<dbReference type="InterPro" id="IPR047175">
    <property type="entry name" value="CotS-like"/>
</dbReference>
<keyword evidence="2" id="KW-1185">Reference proteome</keyword>
<gene>
    <name evidence="1" type="ORF">H9661_14775</name>
</gene>
<evidence type="ECO:0000313" key="2">
    <source>
        <dbReference type="Proteomes" id="UP000627781"/>
    </source>
</evidence>
<sequence>MLNQIVLINKVDCIMSRYYGDGITRINSRVGKRLESIKVHMCKLRIDLRKREKKKNLNFMDKFLLETGEKILIQGEESIKLINEIDYLNIIKRSMKENEICLGKVGEENLKEDKKIEIGSLRNVSYNLREEDIYEYLKRAKKKQNLLREDYYIDEFVNLARLTNVSKEYIKILLRVPSDSLKQWYRYSQGKRNVSPDKYLESIKSTLVYEIKNIKKGD</sequence>
<dbReference type="Proteomes" id="UP000627781">
    <property type="component" value="Unassembled WGS sequence"/>
</dbReference>
<dbReference type="Gene3D" id="3.90.1200.10">
    <property type="match status" value="1"/>
</dbReference>
<reference evidence="1 2" key="1">
    <citation type="submission" date="2020-08" db="EMBL/GenBank/DDBJ databases">
        <title>A Genomic Blueprint of the Chicken Gut Microbiome.</title>
        <authorList>
            <person name="Gilroy R."/>
            <person name="Ravi A."/>
            <person name="Getino M."/>
            <person name="Pursley I."/>
            <person name="Horton D.L."/>
            <person name="Alikhan N.-F."/>
            <person name="Baker D."/>
            <person name="Gharbi K."/>
            <person name="Hall N."/>
            <person name="Watson M."/>
            <person name="Adriaenssens E.M."/>
            <person name="Foster-Nyarko E."/>
            <person name="Jarju S."/>
            <person name="Secka A."/>
            <person name="Antonio M."/>
            <person name="Oren A."/>
            <person name="Chaudhuri R."/>
            <person name="La Ragione R.M."/>
            <person name="Hildebrand F."/>
            <person name="Pallen M.J."/>
        </authorList>
    </citation>
    <scope>NUCLEOTIDE SEQUENCE [LARGE SCALE GENOMIC DNA]</scope>
    <source>
        <strain evidence="1 2">Sa3CVN1</strain>
    </source>
</reference>
<dbReference type="EMBL" id="JACSRA010000026">
    <property type="protein sequence ID" value="MBD7912616.1"/>
    <property type="molecule type" value="Genomic_DNA"/>
</dbReference>
<comment type="caution">
    <text evidence="1">The sequence shown here is derived from an EMBL/GenBank/DDBJ whole genome shotgun (WGS) entry which is preliminary data.</text>
</comment>
<dbReference type="PANTHER" id="PTHR39179">
    <property type="entry name" value="SPORE COAT PROTEIN I"/>
    <property type="match status" value="1"/>
</dbReference>
<proteinExistence type="predicted"/>
<name>A0ABR8PWS8_9CLOT</name>
<evidence type="ECO:0000313" key="1">
    <source>
        <dbReference type="EMBL" id="MBD7912616.1"/>
    </source>
</evidence>
<evidence type="ECO:0008006" key="3">
    <source>
        <dbReference type="Google" id="ProtNLM"/>
    </source>
</evidence>